<evidence type="ECO:0008006" key="6">
    <source>
        <dbReference type="Google" id="ProtNLM"/>
    </source>
</evidence>
<dbReference type="Gene3D" id="1.20.1250.20">
    <property type="entry name" value="MFS general substrate transporter like domains"/>
    <property type="match status" value="2"/>
</dbReference>
<dbReference type="PANTHER" id="PTHR11328">
    <property type="entry name" value="MAJOR FACILITATOR SUPERFAMILY DOMAIN-CONTAINING PROTEIN"/>
    <property type="match status" value="1"/>
</dbReference>
<name>A0A9N9XJ53_PHYSR</name>
<dbReference type="OrthoDB" id="1730117at2759"/>
<keyword evidence="5" id="KW-1185">Reference proteome</keyword>
<feature type="transmembrane region" description="Helical" evidence="3">
    <location>
        <begin position="327"/>
        <end position="346"/>
    </location>
</feature>
<evidence type="ECO:0000313" key="5">
    <source>
        <dbReference type="Proteomes" id="UP001153712"/>
    </source>
</evidence>
<feature type="transmembrane region" description="Helical" evidence="3">
    <location>
        <begin position="212"/>
        <end position="231"/>
    </location>
</feature>
<feature type="transmembrane region" description="Helical" evidence="3">
    <location>
        <begin position="265"/>
        <end position="286"/>
    </location>
</feature>
<keyword evidence="3" id="KW-1133">Transmembrane helix</keyword>
<keyword evidence="3" id="KW-0812">Transmembrane</keyword>
<feature type="region of interest" description="Disordered" evidence="2">
    <location>
        <begin position="509"/>
        <end position="531"/>
    </location>
</feature>
<dbReference type="InterPro" id="IPR036259">
    <property type="entry name" value="MFS_trans_sf"/>
</dbReference>
<sequence>MEEPPAVVAVDEYTEVYRRLPIKLQLFYGIGHVLNDVCASMWFTYLLVFFQFVLEFDHRQTGIILLIGQIADGLSTPFVGYHSDQSDGFWICRYGRRKTWHLLGTVCVIGTFPFIFSPCFGCQDAHTWREMFYYSMFVIIFQFGWAAVQISHLSLIPEITPNEHDRTQLTAVRYSFTVVSNVLVYVITWIVLYVDQGQDSKIGPGDVAKFQHVVWSILSVGIVCSALFHLCTKEEDNGMGNDVRGGQIRTSIADLFRKFELYRIAVVYMSSRLFVNLSQVFVPLYLHSTLDMPASALALVPLVMFIGSFLTSLFIERINRHFKRKMTYSIGAVFGIVAAVWIKFGAGHLYETYYIFAVAFLLGAGGSIVLVTSLGVTTDFIGANVNNGAFVYGIMSFTDKLANGLAVVVIQYLQNDQKNIYFYRNVLTNVCGGSVILGAVALIGWITKDPNEPFRPFLRVRQAIPEGGLGRKAGRLTLITGGVVDQWRALMARPPNPALHALEHKLKNEEEVSPTTTPLPAFRRTSALKGV</sequence>
<evidence type="ECO:0000313" key="4">
    <source>
        <dbReference type="EMBL" id="CAG9854333.1"/>
    </source>
</evidence>
<dbReference type="GO" id="GO:0005886">
    <property type="term" value="C:plasma membrane"/>
    <property type="evidence" value="ECO:0007669"/>
    <property type="project" value="TreeGrafter"/>
</dbReference>
<keyword evidence="3" id="KW-0472">Membrane</keyword>
<feature type="transmembrane region" description="Helical" evidence="3">
    <location>
        <begin position="171"/>
        <end position="192"/>
    </location>
</feature>
<dbReference type="Proteomes" id="UP001153712">
    <property type="component" value="Chromosome 1"/>
</dbReference>
<comment type="similarity">
    <text evidence="1">Belongs to the major facilitator superfamily.</text>
</comment>
<feature type="transmembrane region" description="Helical" evidence="3">
    <location>
        <begin position="426"/>
        <end position="446"/>
    </location>
</feature>
<dbReference type="PANTHER" id="PTHR11328:SF28">
    <property type="entry name" value="MAJOR FACILITATOR SUPERFAMILY DOMAIN-CONTAINING PROTEIN 12"/>
    <property type="match status" value="1"/>
</dbReference>
<dbReference type="AlphaFoldDB" id="A0A9N9XJ53"/>
<feature type="transmembrane region" description="Helical" evidence="3">
    <location>
        <begin position="352"/>
        <end position="377"/>
    </location>
</feature>
<feature type="transmembrane region" description="Helical" evidence="3">
    <location>
        <begin position="132"/>
        <end position="150"/>
    </location>
</feature>
<dbReference type="FunFam" id="1.20.1250.20:FF:000431">
    <property type="entry name" value="Predicted protein"/>
    <property type="match status" value="1"/>
</dbReference>
<dbReference type="GO" id="GO:0008643">
    <property type="term" value="P:carbohydrate transport"/>
    <property type="evidence" value="ECO:0007669"/>
    <property type="project" value="InterPro"/>
</dbReference>
<protein>
    <recommendedName>
        <fullName evidence="6">Major facilitator superfamily domain-containing protein 12</fullName>
    </recommendedName>
</protein>
<feature type="transmembrane region" description="Helical" evidence="3">
    <location>
        <begin position="389"/>
        <end position="414"/>
    </location>
</feature>
<dbReference type="GO" id="GO:0015293">
    <property type="term" value="F:symporter activity"/>
    <property type="evidence" value="ECO:0007669"/>
    <property type="project" value="InterPro"/>
</dbReference>
<gene>
    <name evidence="4" type="ORF">PHYEVI_LOCUS796</name>
</gene>
<accession>A0A9N9XJ53</accession>
<reference evidence="4" key="1">
    <citation type="submission" date="2022-01" db="EMBL/GenBank/DDBJ databases">
        <authorList>
            <person name="King R."/>
        </authorList>
    </citation>
    <scope>NUCLEOTIDE SEQUENCE</scope>
</reference>
<evidence type="ECO:0000256" key="2">
    <source>
        <dbReference type="SAM" id="MobiDB-lite"/>
    </source>
</evidence>
<dbReference type="InterPro" id="IPR039672">
    <property type="entry name" value="MFS_2"/>
</dbReference>
<feature type="transmembrane region" description="Helical" evidence="3">
    <location>
        <begin position="26"/>
        <end position="50"/>
    </location>
</feature>
<evidence type="ECO:0000256" key="3">
    <source>
        <dbReference type="SAM" id="Phobius"/>
    </source>
</evidence>
<dbReference type="SUPFAM" id="SSF103473">
    <property type="entry name" value="MFS general substrate transporter"/>
    <property type="match status" value="1"/>
</dbReference>
<feature type="transmembrane region" description="Helical" evidence="3">
    <location>
        <begin position="102"/>
        <end position="120"/>
    </location>
</feature>
<dbReference type="EMBL" id="OU900094">
    <property type="protein sequence ID" value="CAG9854333.1"/>
    <property type="molecule type" value="Genomic_DNA"/>
</dbReference>
<organism evidence="4 5">
    <name type="scientific">Phyllotreta striolata</name>
    <name type="common">Striped flea beetle</name>
    <name type="synonym">Crioceris striolata</name>
    <dbReference type="NCBI Taxonomy" id="444603"/>
    <lineage>
        <taxon>Eukaryota</taxon>
        <taxon>Metazoa</taxon>
        <taxon>Ecdysozoa</taxon>
        <taxon>Arthropoda</taxon>
        <taxon>Hexapoda</taxon>
        <taxon>Insecta</taxon>
        <taxon>Pterygota</taxon>
        <taxon>Neoptera</taxon>
        <taxon>Endopterygota</taxon>
        <taxon>Coleoptera</taxon>
        <taxon>Polyphaga</taxon>
        <taxon>Cucujiformia</taxon>
        <taxon>Chrysomeloidea</taxon>
        <taxon>Chrysomelidae</taxon>
        <taxon>Galerucinae</taxon>
        <taxon>Alticini</taxon>
        <taxon>Phyllotreta</taxon>
    </lineage>
</organism>
<dbReference type="CDD" id="cd17491">
    <property type="entry name" value="MFS_MFSD12"/>
    <property type="match status" value="1"/>
</dbReference>
<proteinExistence type="inferred from homology"/>
<evidence type="ECO:0000256" key="1">
    <source>
        <dbReference type="ARBA" id="ARBA00008335"/>
    </source>
</evidence>
<dbReference type="Pfam" id="PF13347">
    <property type="entry name" value="MFS_2"/>
    <property type="match status" value="1"/>
</dbReference>
<feature type="transmembrane region" description="Helical" evidence="3">
    <location>
        <begin position="292"/>
        <end position="315"/>
    </location>
</feature>